<dbReference type="PANTHER" id="PTHR12121:SF36">
    <property type="entry name" value="ENDONUCLEASE_EXONUCLEASE_PHOSPHATASE DOMAIN-CONTAINING PROTEIN"/>
    <property type="match status" value="1"/>
</dbReference>
<dbReference type="Pfam" id="PF03372">
    <property type="entry name" value="Exo_endo_phos"/>
    <property type="match status" value="1"/>
</dbReference>
<dbReference type="InterPro" id="IPR036691">
    <property type="entry name" value="Endo/exonu/phosph_ase_sf"/>
</dbReference>
<comment type="caution">
    <text evidence="2">The sequence shown here is derived from an EMBL/GenBank/DDBJ whole genome shotgun (WGS) entry which is preliminary data.</text>
</comment>
<dbReference type="EMBL" id="SNZW01000014">
    <property type="protein sequence ID" value="TDS15490.1"/>
    <property type="molecule type" value="Genomic_DNA"/>
</dbReference>
<sequence length="282" mass="32574">MQNSMKKLVFVLTFFISTAILYSQEIAVLTYNIKYDNVNDTVNNWNDRKVDMVKLLKHYNPGIIGMQEVLHHQLTYLDEQLSDYNHIGVGRDDGKEKGEYSPILFNANKFKLLQSETFWLSETPYEISVGWDASMERICTYGLFEDVATKKQFLVFNTHFDHIGTVTREKSAELIISKINEVNSDKLPVVLMGDLNLNPSTKPIQFLQNALTDGQRSTKKPFYGPSGTFSGFDQNRVLSNRIDYIFVENFEVLEYIHIDDRMENNKHISDHLPVFARLVIAK</sequence>
<keyword evidence="2" id="KW-0269">Exonuclease</keyword>
<evidence type="ECO:0000313" key="2">
    <source>
        <dbReference type="EMBL" id="TDS15490.1"/>
    </source>
</evidence>
<dbReference type="InterPro" id="IPR005135">
    <property type="entry name" value="Endo/exonuclease/phosphatase"/>
</dbReference>
<organism evidence="2 3">
    <name type="scientific">Maribacter caenipelagi</name>
    <dbReference type="NCBI Taxonomy" id="1447781"/>
    <lineage>
        <taxon>Bacteria</taxon>
        <taxon>Pseudomonadati</taxon>
        <taxon>Bacteroidota</taxon>
        <taxon>Flavobacteriia</taxon>
        <taxon>Flavobacteriales</taxon>
        <taxon>Flavobacteriaceae</taxon>
        <taxon>Maribacter</taxon>
    </lineage>
</organism>
<feature type="domain" description="Endonuclease/exonuclease/phosphatase" evidence="1">
    <location>
        <begin position="29"/>
        <end position="271"/>
    </location>
</feature>
<accession>A0A4R7D3T8</accession>
<dbReference type="GO" id="GO:0004519">
    <property type="term" value="F:endonuclease activity"/>
    <property type="evidence" value="ECO:0007669"/>
    <property type="project" value="UniProtKB-KW"/>
</dbReference>
<name>A0A4R7D3T8_9FLAO</name>
<keyword evidence="3" id="KW-1185">Reference proteome</keyword>
<dbReference type="GO" id="GO:0000175">
    <property type="term" value="F:3'-5'-RNA exonuclease activity"/>
    <property type="evidence" value="ECO:0007669"/>
    <property type="project" value="TreeGrafter"/>
</dbReference>
<dbReference type="PANTHER" id="PTHR12121">
    <property type="entry name" value="CARBON CATABOLITE REPRESSOR PROTEIN 4"/>
    <property type="match status" value="1"/>
</dbReference>
<evidence type="ECO:0000313" key="3">
    <source>
        <dbReference type="Proteomes" id="UP000295274"/>
    </source>
</evidence>
<protein>
    <submittedName>
        <fullName evidence="2">Endonuclease/exonuclease/phosphatase family metal-dependent hydrolase</fullName>
    </submittedName>
</protein>
<dbReference type="Proteomes" id="UP000295274">
    <property type="component" value="Unassembled WGS sequence"/>
</dbReference>
<keyword evidence="2" id="KW-0255">Endonuclease</keyword>
<dbReference type="InterPro" id="IPR050410">
    <property type="entry name" value="CCR4/nocturin_mRNA_transcr"/>
</dbReference>
<reference evidence="2 3" key="1">
    <citation type="submission" date="2019-03" db="EMBL/GenBank/DDBJ databases">
        <title>Genomic Encyclopedia of Type Strains, Phase III (KMG-III): the genomes of soil and plant-associated and newly described type strains.</title>
        <authorList>
            <person name="Whitman W."/>
        </authorList>
    </citation>
    <scope>NUCLEOTIDE SEQUENCE [LARGE SCALE GENOMIC DNA]</scope>
    <source>
        <strain evidence="2 3">CECT 8455</strain>
    </source>
</reference>
<gene>
    <name evidence="2" type="ORF">DFQ03_2131</name>
</gene>
<dbReference type="AlphaFoldDB" id="A0A4R7D3T8"/>
<dbReference type="SUPFAM" id="SSF56219">
    <property type="entry name" value="DNase I-like"/>
    <property type="match status" value="1"/>
</dbReference>
<evidence type="ECO:0000259" key="1">
    <source>
        <dbReference type="Pfam" id="PF03372"/>
    </source>
</evidence>
<proteinExistence type="predicted"/>
<keyword evidence="2" id="KW-0540">Nuclease</keyword>
<dbReference type="Gene3D" id="3.60.10.10">
    <property type="entry name" value="Endonuclease/exonuclease/phosphatase"/>
    <property type="match status" value="1"/>
</dbReference>
<keyword evidence="2" id="KW-0378">Hydrolase</keyword>
<dbReference type="CDD" id="cd09083">
    <property type="entry name" value="EEP-1"/>
    <property type="match status" value="1"/>
</dbReference>